<dbReference type="GeneID" id="64972152"/>
<dbReference type="AlphaFoldDB" id="A0A7R7XIH4"/>
<evidence type="ECO:0000313" key="3">
    <source>
        <dbReference type="Proteomes" id="UP000654913"/>
    </source>
</evidence>
<sequence>MEAKRRKTHHESDVISVCSTESETVCSDQSESDTLSDYSRRSHPLTPHFSVRRSSTFLSLPKELRMIIYQYAFSSFSNSNELIHVTVERDHLVHRTGVIFKPSRQITLKYTRSPAAHLPVALLMTNHNIYDEALPVLYSSVSFGFASNPTSLTFLLDRLSNTARDSIRYLRLYPAPLYVRNGPLGEQLSWAVLCAQIARLQSLRRVSVLYNRVDDLRLNSIESQRSRYGKSLALIRSQKEPEFMQQDVTAVELDQCRTRFRDITASADLAVES</sequence>
<name>A0A7R7XIH4_9EURO</name>
<reference evidence="2" key="2">
    <citation type="submission" date="2021-02" db="EMBL/GenBank/DDBJ databases">
        <title>Aspergillus puulaauensis MK2 genome sequence.</title>
        <authorList>
            <person name="Futagami T."/>
            <person name="Mori K."/>
            <person name="Kadooka C."/>
            <person name="Tanaka T."/>
        </authorList>
    </citation>
    <scope>NUCLEOTIDE SEQUENCE</scope>
    <source>
        <strain evidence="2">MK2</strain>
    </source>
</reference>
<organism evidence="2 3">
    <name type="scientific">Aspergillus puulaauensis</name>
    <dbReference type="NCBI Taxonomy" id="1220207"/>
    <lineage>
        <taxon>Eukaryota</taxon>
        <taxon>Fungi</taxon>
        <taxon>Dikarya</taxon>
        <taxon>Ascomycota</taxon>
        <taxon>Pezizomycotina</taxon>
        <taxon>Eurotiomycetes</taxon>
        <taxon>Eurotiomycetidae</taxon>
        <taxon>Eurotiales</taxon>
        <taxon>Aspergillaceae</taxon>
        <taxon>Aspergillus</taxon>
    </lineage>
</organism>
<dbReference type="RefSeq" id="XP_041554341.1">
    <property type="nucleotide sequence ID" value="XM_041701457.1"/>
</dbReference>
<dbReference type="KEGG" id="apuu:APUU_30372S"/>
<gene>
    <name evidence="2" type="ORF">APUU_30372S</name>
</gene>
<dbReference type="Proteomes" id="UP000654913">
    <property type="component" value="Chromosome 3"/>
</dbReference>
<keyword evidence="3" id="KW-1185">Reference proteome</keyword>
<reference evidence="2" key="1">
    <citation type="submission" date="2021-01" db="EMBL/GenBank/DDBJ databases">
        <authorList>
            <consortium name="Aspergillus puulaauensis MK2 genome sequencing consortium"/>
            <person name="Kazuki M."/>
            <person name="Futagami T."/>
        </authorList>
    </citation>
    <scope>NUCLEOTIDE SEQUENCE</scope>
    <source>
        <strain evidence="2">MK2</strain>
    </source>
</reference>
<dbReference type="PANTHER" id="PTHR38790:SF8">
    <property type="entry name" value="F-BOX DOMAIN-CONTAINING PROTEIN"/>
    <property type="match status" value="1"/>
</dbReference>
<proteinExistence type="predicted"/>
<evidence type="ECO:0000259" key="1">
    <source>
        <dbReference type="Pfam" id="PF24864"/>
    </source>
</evidence>
<accession>A0A7R7XIH4</accession>
<dbReference type="EMBL" id="AP024445">
    <property type="protein sequence ID" value="BCS22147.1"/>
    <property type="molecule type" value="Genomic_DNA"/>
</dbReference>
<dbReference type="InterPro" id="IPR056632">
    <property type="entry name" value="DUF7730"/>
</dbReference>
<dbReference type="Pfam" id="PF24864">
    <property type="entry name" value="DUF7730"/>
    <property type="match status" value="1"/>
</dbReference>
<evidence type="ECO:0000313" key="2">
    <source>
        <dbReference type="EMBL" id="BCS22147.1"/>
    </source>
</evidence>
<dbReference type="PANTHER" id="PTHR38790">
    <property type="entry name" value="2EXR DOMAIN-CONTAINING PROTEIN-RELATED"/>
    <property type="match status" value="1"/>
</dbReference>
<feature type="domain" description="DUF7730" evidence="1">
    <location>
        <begin position="54"/>
        <end position="208"/>
    </location>
</feature>
<dbReference type="OrthoDB" id="62952at2759"/>
<protein>
    <recommendedName>
        <fullName evidence="1">DUF7730 domain-containing protein</fullName>
    </recommendedName>
</protein>